<evidence type="ECO:0000313" key="2">
    <source>
        <dbReference type="EMBL" id="MDE5419072.1"/>
    </source>
</evidence>
<accession>A0ABT5VUS1</accession>
<dbReference type="EMBL" id="JAKJSC010000002">
    <property type="protein sequence ID" value="MDE5419072.1"/>
    <property type="molecule type" value="Genomic_DNA"/>
</dbReference>
<evidence type="ECO:0000313" key="3">
    <source>
        <dbReference type="Proteomes" id="UP001528920"/>
    </source>
</evidence>
<dbReference type="Proteomes" id="UP001528920">
    <property type="component" value="Unassembled WGS sequence"/>
</dbReference>
<name>A0ABT5VUS1_9BACT</name>
<gene>
    <name evidence="2" type="ORF">L3049_13785</name>
</gene>
<comment type="caution">
    <text evidence="2">The sequence shown here is derived from an EMBL/GenBank/DDBJ whole genome shotgun (WGS) entry which is preliminary data.</text>
</comment>
<dbReference type="InterPro" id="IPR011050">
    <property type="entry name" value="Pectin_lyase_fold/virulence"/>
</dbReference>
<dbReference type="SUPFAM" id="SSF51126">
    <property type="entry name" value="Pectin lyase-like"/>
    <property type="match status" value="1"/>
</dbReference>
<reference evidence="2 3" key="1">
    <citation type="submission" date="2022-01" db="EMBL/GenBank/DDBJ databases">
        <title>Labilibaculum sp. nov, a marine bacterium isolated from Antarctica.</title>
        <authorList>
            <person name="Dai W."/>
        </authorList>
    </citation>
    <scope>NUCLEOTIDE SEQUENCE [LARGE SCALE GENOMIC DNA]</scope>
    <source>
        <strain evidence="2 3">DW002</strain>
    </source>
</reference>
<proteinExistence type="predicted"/>
<keyword evidence="3" id="KW-1185">Reference proteome</keyword>
<evidence type="ECO:0000259" key="1">
    <source>
        <dbReference type="Pfam" id="PF13229"/>
    </source>
</evidence>
<dbReference type="InterPro" id="IPR012334">
    <property type="entry name" value="Pectin_lyas_fold"/>
</dbReference>
<dbReference type="RefSeq" id="WP_275110401.1">
    <property type="nucleotide sequence ID" value="NZ_JAKJSC010000002.1"/>
</dbReference>
<dbReference type="Pfam" id="PF13229">
    <property type="entry name" value="Beta_helix"/>
    <property type="match status" value="1"/>
</dbReference>
<dbReference type="InterPro" id="IPR039448">
    <property type="entry name" value="Beta_helix"/>
</dbReference>
<feature type="domain" description="Right handed beta helix" evidence="1">
    <location>
        <begin position="266"/>
        <end position="342"/>
    </location>
</feature>
<organism evidence="2 3">
    <name type="scientific">Paralabilibaculum antarcticum</name>
    <dbReference type="NCBI Taxonomy" id="2912572"/>
    <lineage>
        <taxon>Bacteria</taxon>
        <taxon>Pseudomonadati</taxon>
        <taxon>Bacteroidota</taxon>
        <taxon>Bacteroidia</taxon>
        <taxon>Marinilabiliales</taxon>
        <taxon>Marinifilaceae</taxon>
        <taxon>Paralabilibaculum</taxon>
    </lineage>
</organism>
<protein>
    <recommendedName>
        <fullName evidence="1">Right handed beta helix domain-containing protein</fullName>
    </recommendedName>
</protein>
<dbReference type="Gene3D" id="2.160.20.10">
    <property type="entry name" value="Single-stranded right-handed beta-helix, Pectin lyase-like"/>
    <property type="match status" value="1"/>
</dbReference>
<sequence length="451" mass="50103">MKIIRNFLTVLLITIVGIVKAEEVNISSLSELVRYASKSGNVVTMSPGVYPLTEYLPVDSMRVRSNRKEYQYITFSGSNNTFNLDGVELVIDTKLRTALKPPIHSDEFLMTGSDNVFKGLTLRCIGKGYSLGGTVLQVAGRGNTLKDITLHVAGAFPYGYGDLFGKGKAKETVIKHYKHSGLLVTGSDTKLYDCKIYNLSFGHCFFIQKKAENIYFENCYAEGAIRSTDDILAETSGPAFDVNFRTWTQNREGKYVVTPGYMKSLCEDGFRIYGPIKNLHFKNCTAKNTRAGFELRSNTRVILENCTTIGTERAYWIGDDAIVKNCKGDANYGPLMFVEGSNVDVELILDPAESDRIVHALITIQGENNKVVLKSPKGEKRTKELPILIGYTHPMHGESMSPYDEGETVGLKFMNKTGMPIKIGRKASNCEIITNGVVIENKGEQIKIKQK</sequence>